<dbReference type="EMBL" id="CAKKTJ010000144">
    <property type="protein sequence ID" value="CAH0476197.1"/>
    <property type="molecule type" value="Genomic_DNA"/>
</dbReference>
<dbReference type="GO" id="GO:0005737">
    <property type="term" value="C:cytoplasm"/>
    <property type="evidence" value="ECO:0007669"/>
    <property type="project" value="TreeGrafter"/>
</dbReference>
<evidence type="ECO:0000256" key="1">
    <source>
        <dbReference type="ARBA" id="ARBA00007831"/>
    </source>
</evidence>
<evidence type="ECO:0000256" key="4">
    <source>
        <dbReference type="ARBA" id="ARBA00023216"/>
    </source>
</evidence>
<dbReference type="AlphaFoldDB" id="A0AAU9KPF5"/>
<dbReference type="PANTHER" id="PTHR10502:SF102">
    <property type="entry name" value="ANNEXIN B11"/>
    <property type="match status" value="1"/>
</dbReference>
<evidence type="ECO:0000256" key="3">
    <source>
        <dbReference type="ARBA" id="ARBA00022837"/>
    </source>
</evidence>
<dbReference type="GO" id="GO:0005544">
    <property type="term" value="F:calcium-dependent phospholipid binding"/>
    <property type="evidence" value="ECO:0007669"/>
    <property type="project" value="UniProtKB-KW"/>
</dbReference>
<dbReference type="SMART" id="SM00335">
    <property type="entry name" value="ANX"/>
    <property type="match status" value="4"/>
</dbReference>
<dbReference type="PRINTS" id="PR00196">
    <property type="entry name" value="ANNEXIN"/>
</dbReference>
<evidence type="ECO:0000256" key="2">
    <source>
        <dbReference type="ARBA" id="ARBA00022737"/>
    </source>
</evidence>
<dbReference type="PANTHER" id="PTHR10502">
    <property type="entry name" value="ANNEXIN"/>
    <property type="match status" value="1"/>
</dbReference>
<protein>
    <recommendedName>
        <fullName evidence="10">Annexin</fullName>
    </recommendedName>
</protein>
<sequence>MSEKSFQFPIRFATFKPLCFLVNSTFVMLNLYPPANRAASLHFVPEIDQACQAIHDACKGIGTDELGLIAALGTKSTDQRYLISVRYNELFGKDLKKVLQHETSGDFGHLLQLLACPLPEAEAVIVRNATKGLGTKESLIYPIVMGRTNVEIHILKKTYYDMYSKDLCSVMESELSGDLKEAVLASLQASLQDYNPAIHTPQKAEVDADVLYNAGEGHISTKEHEFINILVTSPPQHLRTVNAVYEKKYKHNIIEAVKKEFRGDAEDALLFLVRMVLEPLVLLSELFEGTMKGIGTDEKALSATLVRYHLVQHDIQSVFKMLYGKHLRDRIQGEVSGDYGKLVLAVFDSPI</sequence>
<evidence type="ECO:0000313" key="7">
    <source>
        <dbReference type="EMBL" id="CAH0519742.1"/>
    </source>
</evidence>
<keyword evidence="5" id="KW-0111">Calcium/phospholipid-binding</keyword>
<dbReference type="Pfam" id="PF00191">
    <property type="entry name" value="Annexin"/>
    <property type="match status" value="4"/>
</dbReference>
<dbReference type="SUPFAM" id="SSF47874">
    <property type="entry name" value="Annexin"/>
    <property type="match status" value="1"/>
</dbReference>
<dbReference type="PROSITE" id="PS51897">
    <property type="entry name" value="ANNEXIN_2"/>
    <property type="match status" value="3"/>
</dbReference>
<keyword evidence="2" id="KW-0677">Repeat</keyword>
<comment type="caution">
    <text evidence="6">The sequence shown here is derived from an EMBL/GenBank/DDBJ whole genome shotgun (WGS) entry which is preliminary data.</text>
</comment>
<keyword evidence="8" id="KW-1185">Reference proteome</keyword>
<dbReference type="GO" id="GO:0001786">
    <property type="term" value="F:phosphatidylserine binding"/>
    <property type="evidence" value="ECO:0007669"/>
    <property type="project" value="TreeGrafter"/>
</dbReference>
<evidence type="ECO:0008006" key="10">
    <source>
        <dbReference type="Google" id="ProtNLM"/>
    </source>
</evidence>
<accession>A0AAU9KPF5</accession>
<dbReference type="InterPro" id="IPR001464">
    <property type="entry name" value="Annexin"/>
</dbReference>
<dbReference type="InterPro" id="IPR018502">
    <property type="entry name" value="Annexin_repeat"/>
</dbReference>
<evidence type="ECO:0000256" key="5">
    <source>
        <dbReference type="ARBA" id="ARBA00023302"/>
    </source>
</evidence>
<evidence type="ECO:0000313" key="9">
    <source>
        <dbReference type="Proteomes" id="UP001160483"/>
    </source>
</evidence>
<dbReference type="Gene3D" id="1.10.220.10">
    <property type="entry name" value="Annexin"/>
    <property type="match status" value="4"/>
</dbReference>
<dbReference type="Proteomes" id="UP001158986">
    <property type="component" value="Unassembled WGS sequence"/>
</dbReference>
<reference evidence="6 8" key="1">
    <citation type="submission" date="2021-11" db="EMBL/GenBank/DDBJ databases">
        <authorList>
            <person name="Islam A."/>
            <person name="Islam S."/>
            <person name="Flora M.S."/>
            <person name="Rahman M."/>
            <person name="Ziaur R.M."/>
            <person name="Epstein J.H."/>
            <person name="Hassan M."/>
            <person name="Klassen M."/>
            <person name="Woodard K."/>
            <person name="Webb A."/>
            <person name="Webby R.J."/>
            <person name="El Zowalaty M.E."/>
        </authorList>
    </citation>
    <scope>NUCLEOTIDE SEQUENCE</scope>
    <source>
        <strain evidence="7">Pbs1</strain>
        <strain evidence="6">Pbs3</strain>
    </source>
</reference>
<dbReference type="EMBL" id="CAKLCB010000313">
    <property type="protein sequence ID" value="CAH0519742.1"/>
    <property type="molecule type" value="Genomic_DNA"/>
</dbReference>
<proteinExistence type="inferred from homology"/>
<gene>
    <name evidence="7" type="ORF">PBS001_LOCUS6259</name>
    <name evidence="6" type="ORF">PBS003_LOCUS2985</name>
</gene>
<name>A0AAU9KPF5_9STRA</name>
<dbReference type="Proteomes" id="UP001160483">
    <property type="component" value="Unassembled WGS sequence"/>
</dbReference>
<dbReference type="GO" id="GO:0005886">
    <property type="term" value="C:plasma membrane"/>
    <property type="evidence" value="ECO:0007669"/>
    <property type="project" value="TreeGrafter"/>
</dbReference>
<comment type="similarity">
    <text evidence="1">Belongs to the annexin family.</text>
</comment>
<dbReference type="FunFam" id="1.10.220.10:FF:000002">
    <property type="entry name" value="Annexin"/>
    <property type="match status" value="1"/>
</dbReference>
<evidence type="ECO:0000313" key="6">
    <source>
        <dbReference type="EMBL" id="CAH0476197.1"/>
    </source>
</evidence>
<keyword evidence="3" id="KW-0106">Calcium</keyword>
<evidence type="ECO:0000313" key="8">
    <source>
        <dbReference type="Proteomes" id="UP001158986"/>
    </source>
</evidence>
<dbReference type="GO" id="GO:0005509">
    <property type="term" value="F:calcium ion binding"/>
    <property type="evidence" value="ECO:0007669"/>
    <property type="project" value="InterPro"/>
</dbReference>
<dbReference type="InterPro" id="IPR037104">
    <property type="entry name" value="Annexin_sf"/>
</dbReference>
<organism evidence="6 9">
    <name type="scientific">Peronospora belbahrii</name>
    <dbReference type="NCBI Taxonomy" id="622444"/>
    <lineage>
        <taxon>Eukaryota</taxon>
        <taxon>Sar</taxon>
        <taxon>Stramenopiles</taxon>
        <taxon>Oomycota</taxon>
        <taxon>Peronosporomycetes</taxon>
        <taxon>Peronosporales</taxon>
        <taxon>Peronosporaceae</taxon>
        <taxon>Peronospora</taxon>
    </lineage>
</organism>
<keyword evidence="4" id="KW-0041">Annexin</keyword>